<evidence type="ECO:0000256" key="1">
    <source>
        <dbReference type="SAM" id="MobiDB-lite"/>
    </source>
</evidence>
<evidence type="ECO:0000313" key="2">
    <source>
        <dbReference type="EMBL" id="KAH0864690.1"/>
    </source>
</evidence>
<name>A0ABQ7YC69_BRANA</name>
<accession>A0ABQ7YC69</accession>
<dbReference type="EMBL" id="JAGKQM010000018">
    <property type="protein sequence ID" value="KAH0864690.1"/>
    <property type="molecule type" value="Genomic_DNA"/>
</dbReference>
<proteinExistence type="predicted"/>
<feature type="region of interest" description="Disordered" evidence="1">
    <location>
        <begin position="142"/>
        <end position="165"/>
    </location>
</feature>
<feature type="region of interest" description="Disordered" evidence="1">
    <location>
        <begin position="88"/>
        <end position="107"/>
    </location>
</feature>
<organism evidence="2 3">
    <name type="scientific">Brassica napus</name>
    <name type="common">Rape</name>
    <dbReference type="NCBI Taxonomy" id="3708"/>
    <lineage>
        <taxon>Eukaryota</taxon>
        <taxon>Viridiplantae</taxon>
        <taxon>Streptophyta</taxon>
        <taxon>Embryophyta</taxon>
        <taxon>Tracheophyta</taxon>
        <taxon>Spermatophyta</taxon>
        <taxon>Magnoliopsida</taxon>
        <taxon>eudicotyledons</taxon>
        <taxon>Gunneridae</taxon>
        <taxon>Pentapetalae</taxon>
        <taxon>rosids</taxon>
        <taxon>malvids</taxon>
        <taxon>Brassicales</taxon>
        <taxon>Brassicaceae</taxon>
        <taxon>Brassiceae</taxon>
        <taxon>Brassica</taxon>
    </lineage>
</organism>
<reference evidence="2 3" key="1">
    <citation type="submission" date="2021-05" db="EMBL/GenBank/DDBJ databases">
        <title>Genome Assembly of Synthetic Allotetraploid Brassica napus Reveals Homoeologous Exchanges between Subgenomes.</title>
        <authorList>
            <person name="Davis J.T."/>
        </authorList>
    </citation>
    <scope>NUCLEOTIDE SEQUENCE [LARGE SCALE GENOMIC DNA]</scope>
    <source>
        <strain evidence="3">cv. Da-Ae</strain>
        <tissue evidence="2">Seedling</tissue>
    </source>
</reference>
<evidence type="ECO:0000313" key="3">
    <source>
        <dbReference type="Proteomes" id="UP000824890"/>
    </source>
</evidence>
<keyword evidence="3" id="KW-1185">Reference proteome</keyword>
<sequence>MSMEQKFCFHKVCMKLKVEDFESVTCIDYTEEGLSAFDIWSQRKSKDDKPLIWISSSSEKRKLAYEMRGANDNQTRYLVYGLPANGIKPQLHQQPRQEADDDQGSDVEEITRVECRLSMGYFIRVEEAEEDIDPMFRRVVQKLKDNARPKREQGESSRGKSRRRD</sequence>
<comment type="caution">
    <text evidence="2">The sequence shown here is derived from an EMBL/GenBank/DDBJ whole genome shotgun (WGS) entry which is preliminary data.</text>
</comment>
<gene>
    <name evidence="2" type="ORF">HID58_081901</name>
</gene>
<protein>
    <submittedName>
        <fullName evidence="2">Uncharacterized protein</fullName>
    </submittedName>
</protein>
<feature type="compositionally biased region" description="Basic and acidic residues" evidence="1">
    <location>
        <begin position="142"/>
        <end position="158"/>
    </location>
</feature>
<dbReference type="Proteomes" id="UP000824890">
    <property type="component" value="Unassembled WGS sequence"/>
</dbReference>